<dbReference type="PANTHER" id="PTHR23044">
    <property type="entry name" value="3'-5' EXONUCLEASE ERI1-RELATED"/>
    <property type="match status" value="1"/>
</dbReference>
<proteinExistence type="predicted"/>
<keyword evidence="6" id="KW-1185">Reference proteome</keyword>
<organism evidence="5 6">
    <name type="scientific">Ilex paraguariensis</name>
    <name type="common">yerba mate</name>
    <dbReference type="NCBI Taxonomy" id="185542"/>
    <lineage>
        <taxon>Eukaryota</taxon>
        <taxon>Viridiplantae</taxon>
        <taxon>Streptophyta</taxon>
        <taxon>Embryophyta</taxon>
        <taxon>Tracheophyta</taxon>
        <taxon>Spermatophyta</taxon>
        <taxon>Magnoliopsida</taxon>
        <taxon>eudicotyledons</taxon>
        <taxon>Gunneridae</taxon>
        <taxon>Pentapetalae</taxon>
        <taxon>asterids</taxon>
        <taxon>campanulids</taxon>
        <taxon>Aquifoliales</taxon>
        <taxon>Aquifoliaceae</taxon>
        <taxon>Ilex</taxon>
    </lineage>
</organism>
<dbReference type="Pfam" id="PF00929">
    <property type="entry name" value="RNase_T"/>
    <property type="match status" value="1"/>
</dbReference>
<name>A0ABC8U0R6_9AQUA</name>
<evidence type="ECO:0000313" key="6">
    <source>
        <dbReference type="Proteomes" id="UP001642360"/>
    </source>
</evidence>
<sequence length="322" mass="37375">MAISRTSLLRQSAAASLSSLNPFSMSSFTLSLRPKCRFSLSASLSTQGSTSSSVEPTSLKTSHRWKPMCLYYTQGKCTKMDDPIHLESFNHDCSREFRLSAAEFKKLRSQQLDYFLVLDLEGKVEILEFPVLMVDARNMQVVDLFHRFVRPSAMSEQRLNEYIEGKYGKIGVDRVWHDTAISFNEVIQQFEAWMAQHHLWRKELNERLNRAAFVTCGNWDLKTKVPQQCKVSRMKLPSYFTEWINLKDVYLNFYQRRATGMLTMMKELQIPLLGSHHLGIDDTKNIARMLQHMLTDGALLQITARRNLDSPENVEFLYKNRI</sequence>
<keyword evidence="2" id="KW-0378">Hydrolase</keyword>
<keyword evidence="1" id="KW-0540">Nuclease</keyword>
<evidence type="ECO:0000259" key="4">
    <source>
        <dbReference type="SMART" id="SM00479"/>
    </source>
</evidence>
<gene>
    <name evidence="5" type="ORF">ILEXP_LOCUS45051</name>
</gene>
<evidence type="ECO:0000256" key="3">
    <source>
        <dbReference type="ARBA" id="ARBA00022839"/>
    </source>
</evidence>
<dbReference type="PANTHER" id="PTHR23044:SF61">
    <property type="entry name" value="3'-5' EXORIBONUCLEASE 1-RELATED"/>
    <property type="match status" value="1"/>
</dbReference>
<dbReference type="SMART" id="SM00479">
    <property type="entry name" value="EXOIII"/>
    <property type="match status" value="1"/>
</dbReference>
<dbReference type="Gene3D" id="3.30.420.10">
    <property type="entry name" value="Ribonuclease H-like superfamily/Ribonuclease H"/>
    <property type="match status" value="1"/>
</dbReference>
<keyword evidence="3" id="KW-0269">Exonuclease</keyword>
<dbReference type="InterPro" id="IPR047201">
    <property type="entry name" value="ERI-1_3'hExo-like"/>
</dbReference>
<dbReference type="InterPro" id="IPR051274">
    <property type="entry name" value="3-5_Exoribonuclease"/>
</dbReference>
<dbReference type="InterPro" id="IPR012337">
    <property type="entry name" value="RNaseH-like_sf"/>
</dbReference>
<reference evidence="5 6" key="1">
    <citation type="submission" date="2024-02" db="EMBL/GenBank/DDBJ databases">
        <authorList>
            <person name="Vignale AGUSTIN F."/>
            <person name="Sosa J E."/>
            <person name="Modenutti C."/>
        </authorList>
    </citation>
    <scope>NUCLEOTIDE SEQUENCE [LARGE SCALE GENOMIC DNA]</scope>
</reference>
<comment type="caution">
    <text evidence="5">The sequence shown here is derived from an EMBL/GenBank/DDBJ whole genome shotgun (WGS) entry which is preliminary data.</text>
</comment>
<dbReference type="GO" id="GO:0004527">
    <property type="term" value="F:exonuclease activity"/>
    <property type="evidence" value="ECO:0007669"/>
    <property type="project" value="UniProtKB-KW"/>
</dbReference>
<evidence type="ECO:0000256" key="1">
    <source>
        <dbReference type="ARBA" id="ARBA00022722"/>
    </source>
</evidence>
<evidence type="ECO:0000256" key="2">
    <source>
        <dbReference type="ARBA" id="ARBA00022801"/>
    </source>
</evidence>
<dbReference type="InterPro" id="IPR036397">
    <property type="entry name" value="RNaseH_sf"/>
</dbReference>
<dbReference type="EMBL" id="CAUOFW020006569">
    <property type="protein sequence ID" value="CAK9175252.1"/>
    <property type="molecule type" value="Genomic_DNA"/>
</dbReference>
<evidence type="ECO:0000313" key="5">
    <source>
        <dbReference type="EMBL" id="CAK9175252.1"/>
    </source>
</evidence>
<dbReference type="FunFam" id="3.30.420.10:FF:000096">
    <property type="entry name" value="Uncharacterized exonuclease domain-containing protein At3g15140"/>
    <property type="match status" value="1"/>
</dbReference>
<dbReference type="InterPro" id="IPR013520">
    <property type="entry name" value="Ribonucl_H"/>
</dbReference>
<protein>
    <recommendedName>
        <fullName evidence="4">Exonuclease domain-containing protein</fullName>
    </recommendedName>
</protein>
<dbReference type="CDD" id="cd06133">
    <property type="entry name" value="ERI-1_3'hExo_like"/>
    <property type="match status" value="1"/>
</dbReference>
<feature type="domain" description="Exonuclease" evidence="4">
    <location>
        <begin position="114"/>
        <end position="299"/>
    </location>
</feature>
<dbReference type="SUPFAM" id="SSF53098">
    <property type="entry name" value="Ribonuclease H-like"/>
    <property type="match status" value="1"/>
</dbReference>
<accession>A0ABC8U0R6</accession>
<dbReference type="Proteomes" id="UP001642360">
    <property type="component" value="Unassembled WGS sequence"/>
</dbReference>
<dbReference type="AlphaFoldDB" id="A0ABC8U0R6"/>